<organism evidence="1">
    <name type="scientific">Panicum hallii</name>
    <dbReference type="NCBI Taxonomy" id="206008"/>
    <lineage>
        <taxon>Eukaryota</taxon>
        <taxon>Viridiplantae</taxon>
        <taxon>Streptophyta</taxon>
        <taxon>Embryophyta</taxon>
        <taxon>Tracheophyta</taxon>
        <taxon>Spermatophyta</taxon>
        <taxon>Magnoliopsida</taxon>
        <taxon>Liliopsida</taxon>
        <taxon>Poales</taxon>
        <taxon>Poaceae</taxon>
        <taxon>PACMAD clade</taxon>
        <taxon>Panicoideae</taxon>
        <taxon>Panicodae</taxon>
        <taxon>Paniceae</taxon>
        <taxon>Panicinae</taxon>
        <taxon>Panicum</taxon>
        <taxon>Panicum sect. Panicum</taxon>
    </lineage>
</organism>
<reference evidence="1" key="1">
    <citation type="submission" date="2018-04" db="EMBL/GenBank/DDBJ databases">
        <title>WGS assembly of Panicum hallii.</title>
        <authorList>
            <person name="Lovell J."/>
            <person name="Jenkins J."/>
            <person name="Lowry D."/>
            <person name="Mamidi S."/>
            <person name="Sreedasyam A."/>
            <person name="Weng X."/>
            <person name="Barry K."/>
            <person name="Bonette J."/>
            <person name="Campitelli B."/>
            <person name="Daum C."/>
            <person name="Gordon S."/>
            <person name="Gould B."/>
            <person name="Lipzen A."/>
            <person name="Macqueen A."/>
            <person name="Palacio-Mejia J."/>
            <person name="Plott C."/>
            <person name="Shakirov E."/>
            <person name="Shu S."/>
            <person name="Yoshinaga Y."/>
            <person name="Zane M."/>
            <person name="Rokhsar D."/>
            <person name="Grimwood J."/>
            <person name="Schmutz J."/>
            <person name="Juenger T."/>
        </authorList>
    </citation>
    <scope>NUCLEOTIDE SEQUENCE [LARGE SCALE GENOMIC DNA]</scope>
    <source>
        <strain evidence="1">FIL2</strain>
    </source>
</reference>
<dbReference type="AlphaFoldDB" id="A0A2T8KMV9"/>
<gene>
    <name evidence="1" type="ORF">PAHAL_2G048200</name>
</gene>
<dbReference type="Gramene" id="PVH63528">
    <property type="protein sequence ID" value="PVH63528"/>
    <property type="gene ID" value="PAHAL_2G048200"/>
</dbReference>
<accession>A0A2T8KMV9</accession>
<sequence length="94" mass="10373">MGKVSNAACCLLDIGVTDGADHITSLVLTCNSLSQHVWHRTKETNFICVCSLFRQIGFGWIKMLVVVFLLHWTTSGLRPLIFGETNIAKEGHGN</sequence>
<dbReference type="Proteomes" id="UP000243499">
    <property type="component" value="Chromosome 2"/>
</dbReference>
<protein>
    <submittedName>
        <fullName evidence="1">Uncharacterized protein</fullName>
    </submittedName>
</protein>
<proteinExistence type="predicted"/>
<evidence type="ECO:0000313" key="1">
    <source>
        <dbReference type="EMBL" id="PVH63528.1"/>
    </source>
</evidence>
<dbReference type="EMBL" id="CM008047">
    <property type="protein sequence ID" value="PVH63528.1"/>
    <property type="molecule type" value="Genomic_DNA"/>
</dbReference>
<name>A0A2T8KMV9_9POAL</name>